<gene>
    <name evidence="3" type="ORF">DLAC_08550</name>
</gene>
<dbReference type="Gene3D" id="3.40.20.10">
    <property type="entry name" value="Severin"/>
    <property type="match status" value="1"/>
</dbReference>
<dbReference type="OrthoDB" id="20462at2759"/>
<organism evidence="3 4">
    <name type="scientific">Tieghemostelium lacteum</name>
    <name type="common">Slime mold</name>
    <name type="synonym">Dictyostelium lacteum</name>
    <dbReference type="NCBI Taxonomy" id="361077"/>
    <lineage>
        <taxon>Eukaryota</taxon>
        <taxon>Amoebozoa</taxon>
        <taxon>Evosea</taxon>
        <taxon>Eumycetozoa</taxon>
        <taxon>Dictyostelia</taxon>
        <taxon>Dictyosteliales</taxon>
        <taxon>Raperosteliaceae</taxon>
        <taxon>Tieghemostelium</taxon>
    </lineage>
</organism>
<proteinExistence type="predicted"/>
<dbReference type="GO" id="GO:0003779">
    <property type="term" value="F:actin binding"/>
    <property type="evidence" value="ECO:0007669"/>
    <property type="project" value="InterPro"/>
</dbReference>
<reference evidence="3 4" key="1">
    <citation type="submission" date="2015-12" db="EMBL/GenBank/DDBJ databases">
        <title>Dictyostelia acquired genes for synthesis and detection of signals that induce cell-type specialization by lateral gene transfer from prokaryotes.</title>
        <authorList>
            <person name="Gloeckner G."/>
            <person name="Schaap P."/>
        </authorList>
    </citation>
    <scope>NUCLEOTIDE SEQUENCE [LARGE SCALE GENOMIC DNA]</scope>
    <source>
        <strain evidence="3 4">TK</strain>
    </source>
</reference>
<evidence type="ECO:0000313" key="4">
    <source>
        <dbReference type="Proteomes" id="UP000076078"/>
    </source>
</evidence>
<dbReference type="OMA" id="RTINWIL"/>
<evidence type="ECO:0000256" key="1">
    <source>
        <dbReference type="SAM" id="MobiDB-lite"/>
    </source>
</evidence>
<evidence type="ECO:0000313" key="3">
    <source>
        <dbReference type="EMBL" id="KYQ89979.1"/>
    </source>
</evidence>
<feature type="region of interest" description="Disordered" evidence="1">
    <location>
        <begin position="382"/>
        <end position="405"/>
    </location>
</feature>
<dbReference type="FunCoup" id="A0A151Z7N7">
    <property type="interactions" value="394"/>
</dbReference>
<dbReference type="InterPro" id="IPR029006">
    <property type="entry name" value="ADF-H/Gelsolin-like_dom_sf"/>
</dbReference>
<comment type="caution">
    <text evidence="3">The sequence shown here is derived from an EMBL/GenBank/DDBJ whole genome shotgun (WGS) entry which is preliminary data.</text>
</comment>
<dbReference type="AlphaFoldDB" id="A0A151Z7N7"/>
<feature type="compositionally biased region" description="Low complexity" evidence="1">
    <location>
        <begin position="392"/>
        <end position="401"/>
    </location>
</feature>
<dbReference type="Proteomes" id="UP000076078">
    <property type="component" value="Unassembled WGS sequence"/>
</dbReference>
<dbReference type="Pfam" id="PF00241">
    <property type="entry name" value="Cofilin_ADF"/>
    <property type="match status" value="1"/>
</dbReference>
<name>A0A151Z7N7_TIELA</name>
<keyword evidence="4" id="KW-1185">Reference proteome</keyword>
<dbReference type="InParanoid" id="A0A151Z7N7"/>
<dbReference type="SUPFAM" id="SSF55753">
    <property type="entry name" value="Actin depolymerizing proteins"/>
    <property type="match status" value="1"/>
</dbReference>
<sequence length="616" mass="70536">MNNIVQTIFLDTISKNNWTIFDEIFNVIKTGVDINELNSQLTNHASYHIILQSEMPGIQKENQFSSKNSKYIYSFWEGSKMNKEAKLNFQNTTFQILSVLMKFVKVENVFQICQKYYSLETLYADIKNYSFQWSTDQFVYSTCNIKKSHWVQFEMDKSSAKLYKVFKGYGDRVLMENLPETQSSITFYKNSELDYQFIIWEGQKSSILNTVKFMQFKLFVYLNLFEFQNHLKVLKFNNLVDFQMMWKVYEGNQINIQLNHVEIPPKANHLKVSSSFIQSNSQPSVLSIINRLHSFNNTTPQEPIKSTNHIYSIKSKSSDSSPILFKKLDGFDKPSGTKSDNNSPIETNFIKTLMKSPTSKPLAVQKLQDKFTKSQEIPKVVSPVVESEESSPEIASPSPVKSPEPESIKREEILSYCYNVPFINMEDEIQEACEEFNKKKINWILLGYTSGKAIGLVGKGSNGFNEMKSHLNNNSTLYGIVQCIYKDIIESVGSDGSTNLNCSQEIEPVIPSPLGNSLNSIPNSLSSNGYEFHHSNKNLLLHWFGNKSSALEKARRGDHIAGVSSMFKQLTLVHGEYETDDIQDLSDDQILQKLTSFRSDIKYKKTPQPKPISLKN</sequence>
<dbReference type="EMBL" id="LODT01000037">
    <property type="protein sequence ID" value="KYQ89979.1"/>
    <property type="molecule type" value="Genomic_DNA"/>
</dbReference>
<dbReference type="InterPro" id="IPR002108">
    <property type="entry name" value="ADF-H"/>
</dbReference>
<protein>
    <recommendedName>
        <fullName evidence="2">ADF-H domain-containing protein</fullName>
    </recommendedName>
</protein>
<evidence type="ECO:0000259" key="2">
    <source>
        <dbReference type="Pfam" id="PF00241"/>
    </source>
</evidence>
<feature type="domain" description="ADF-H" evidence="2">
    <location>
        <begin position="423"/>
        <end position="487"/>
    </location>
</feature>
<accession>A0A151Z7N7</accession>
<dbReference type="STRING" id="361077.A0A151Z7N7"/>